<dbReference type="PANTHER" id="PTHR34631">
    <property type="match status" value="1"/>
</dbReference>
<dbReference type="EMBL" id="PXXU01000060">
    <property type="protein sequence ID" value="PSJ16248.1"/>
    <property type="molecule type" value="Genomic_DNA"/>
</dbReference>
<gene>
    <name evidence="2" type="ORF">C7H79_14465</name>
</gene>
<dbReference type="AlphaFoldDB" id="A0A2P7NS43"/>
<evidence type="ECO:0000259" key="1">
    <source>
        <dbReference type="Pfam" id="PF13737"/>
    </source>
</evidence>
<dbReference type="InterPro" id="IPR025668">
    <property type="entry name" value="Tnp_DDE_dom"/>
</dbReference>
<dbReference type="PANTHER" id="PTHR34631:SF3">
    <property type="entry name" value="ISSOD12 TRANSPOSASE TNPA_ISSOD12"/>
    <property type="match status" value="1"/>
</dbReference>
<protein>
    <submittedName>
        <fullName evidence="2">IS5/IS1182 family transposase</fullName>
    </submittedName>
</protein>
<feature type="domain" description="Transposase DDE" evidence="1">
    <location>
        <begin position="7"/>
        <end position="116"/>
    </location>
</feature>
<accession>A0A2P7NS43</accession>
<evidence type="ECO:0000313" key="3">
    <source>
        <dbReference type="Proteomes" id="UP000241912"/>
    </source>
</evidence>
<organism evidence="2 3">
    <name type="scientific">Nitrosomonas supralitoralis</name>
    <dbReference type="NCBI Taxonomy" id="2116706"/>
    <lineage>
        <taxon>Bacteria</taxon>
        <taxon>Pseudomonadati</taxon>
        <taxon>Pseudomonadota</taxon>
        <taxon>Betaproteobacteria</taxon>
        <taxon>Nitrosomonadales</taxon>
        <taxon>Nitrosomonadaceae</taxon>
        <taxon>Nitrosomonas</taxon>
    </lineage>
</organism>
<dbReference type="InterPro" id="IPR053520">
    <property type="entry name" value="Transposase_Tn903"/>
</dbReference>
<reference evidence="2 3" key="1">
    <citation type="submission" date="2018-03" db="EMBL/GenBank/DDBJ databases">
        <title>Draft genome of Nitrosomonas supralitoralis APG5.</title>
        <authorList>
            <person name="Urakawa H."/>
            <person name="Lopez J.V."/>
        </authorList>
    </citation>
    <scope>NUCLEOTIDE SEQUENCE [LARGE SCALE GENOMIC DNA]</scope>
    <source>
        <strain evidence="2 3">APG5</strain>
    </source>
</reference>
<dbReference type="Proteomes" id="UP000241912">
    <property type="component" value="Unassembled WGS sequence"/>
</dbReference>
<dbReference type="OrthoDB" id="8451553at2"/>
<sequence length="291" mass="32944">MNNGLRRRGEITIWLTETAISEWRPAMTRACGRPQEYSDIPIETVLFLRQVFHLPLRQTEGFMNLLARFMKADITIPDFSSISRRSIALPRHILAKAMKPGSLVIIDSTRLKVYGKDEWHQEKHDVLVRRTWRKLHLAVDENHQLLVCELTTPEVDGPTAVPDLLIQIDAPFEIFIADGAYDGEPIFQAVLTHQPDAQVIIPPHKTAVRSAAGDTQRDGHTKVIVQHGRISGQKKTGYGLRNYAELSVQRYKRIIGNVMKACALNRITNLGIPGSIKILKLTRECGLLFKF</sequence>
<keyword evidence="3" id="KW-1185">Reference proteome</keyword>
<comment type="caution">
    <text evidence="2">The sequence shown here is derived from an EMBL/GenBank/DDBJ whole genome shotgun (WGS) entry which is preliminary data.</text>
</comment>
<name>A0A2P7NS43_9PROT</name>
<dbReference type="InterPro" id="IPR053172">
    <property type="entry name" value="Tn903_transposase"/>
</dbReference>
<proteinExistence type="predicted"/>
<dbReference type="RefSeq" id="WP_106707994.1">
    <property type="nucleotide sequence ID" value="NZ_PXXU01000060.1"/>
</dbReference>
<dbReference type="NCBIfam" id="NF033579">
    <property type="entry name" value="transpos_IS5_2"/>
    <property type="match status" value="1"/>
</dbReference>
<dbReference type="Pfam" id="PF13737">
    <property type="entry name" value="DDE_Tnp_1_5"/>
    <property type="match status" value="1"/>
</dbReference>
<evidence type="ECO:0000313" key="2">
    <source>
        <dbReference type="EMBL" id="PSJ16248.1"/>
    </source>
</evidence>